<name>A0A391P0K4_9EUKA</name>
<keyword evidence="2" id="KW-1185">Reference proteome</keyword>
<organism evidence="1 2">
    <name type="scientific">Kipferlia bialata</name>
    <dbReference type="NCBI Taxonomy" id="797122"/>
    <lineage>
        <taxon>Eukaryota</taxon>
        <taxon>Metamonada</taxon>
        <taxon>Carpediemonas-like organisms</taxon>
        <taxon>Kipferlia</taxon>
    </lineage>
</organism>
<protein>
    <submittedName>
        <fullName evidence="1">Uncharacterized protein</fullName>
    </submittedName>
</protein>
<dbReference type="AlphaFoldDB" id="A0A391P0K4"/>
<feature type="non-terminal residue" evidence="1">
    <location>
        <position position="88"/>
    </location>
</feature>
<feature type="non-terminal residue" evidence="1">
    <location>
        <position position="1"/>
    </location>
</feature>
<sequence length="88" mass="9784">TPSCMEGKTVYDYDCFWCSSSEKCQRKMAPDADGNVFGTCEEPEAFGSTYCADSCFNDNHDCNSCVANPACVWVSDYEWDEDTSPTTL</sequence>
<evidence type="ECO:0000313" key="1">
    <source>
        <dbReference type="EMBL" id="GCA65456.1"/>
    </source>
</evidence>
<reference evidence="1 2" key="1">
    <citation type="journal article" date="2018" name="PLoS ONE">
        <title>The draft genome of Kipferlia bialata reveals reductive genome evolution in fornicate parasites.</title>
        <authorList>
            <person name="Tanifuji G."/>
            <person name="Takabayashi S."/>
            <person name="Kume K."/>
            <person name="Takagi M."/>
            <person name="Nakayama T."/>
            <person name="Kamikawa R."/>
            <person name="Inagaki Y."/>
            <person name="Hashimoto T."/>
        </authorList>
    </citation>
    <scope>NUCLEOTIDE SEQUENCE [LARGE SCALE GENOMIC DNA]</scope>
    <source>
        <strain evidence="1">NY0173</strain>
    </source>
</reference>
<dbReference type="Proteomes" id="UP000265618">
    <property type="component" value="Unassembled WGS sequence"/>
</dbReference>
<accession>A0A391P0K4</accession>
<evidence type="ECO:0000313" key="2">
    <source>
        <dbReference type="Proteomes" id="UP000265618"/>
    </source>
</evidence>
<comment type="caution">
    <text evidence="1">The sequence shown here is derived from an EMBL/GenBank/DDBJ whole genome shotgun (WGS) entry which is preliminary data.</text>
</comment>
<dbReference type="EMBL" id="BDIP01011181">
    <property type="protein sequence ID" value="GCA65456.1"/>
    <property type="molecule type" value="Genomic_DNA"/>
</dbReference>
<gene>
    <name evidence="1" type="ORF">KIPB_017159</name>
</gene>
<proteinExistence type="predicted"/>